<dbReference type="Gene3D" id="1.10.8.60">
    <property type="match status" value="1"/>
</dbReference>
<keyword evidence="8" id="KW-0547">Nucleotide-binding</keyword>
<keyword evidence="7" id="KW-0482">Metalloprotease</keyword>
<dbReference type="SUPFAM" id="SSF52540">
    <property type="entry name" value="P-loop containing nucleoside triphosphate hydrolases"/>
    <property type="match status" value="1"/>
</dbReference>
<organism evidence="11 12">
    <name type="scientific">Candidatus Spechtbacteria bacterium RIFCSPHIGHO2_01_FULL_43_30</name>
    <dbReference type="NCBI Taxonomy" id="1802158"/>
    <lineage>
        <taxon>Bacteria</taxon>
        <taxon>Candidatus Spechtiibacteriota</taxon>
    </lineage>
</organism>
<dbReference type="GO" id="GO:0046872">
    <property type="term" value="F:metal ion binding"/>
    <property type="evidence" value="ECO:0007669"/>
    <property type="project" value="UniProtKB-KW"/>
</dbReference>
<dbReference type="Pfam" id="PF00004">
    <property type="entry name" value="AAA"/>
    <property type="match status" value="1"/>
</dbReference>
<comment type="cofactor">
    <cofactor evidence="1">
        <name>Zn(2+)</name>
        <dbReference type="ChEBI" id="CHEBI:29105"/>
    </cofactor>
</comment>
<evidence type="ECO:0000256" key="1">
    <source>
        <dbReference type="ARBA" id="ARBA00001947"/>
    </source>
</evidence>
<keyword evidence="9" id="KW-1133">Transmembrane helix</keyword>
<comment type="caution">
    <text evidence="11">The sequence shown here is derived from an EMBL/GenBank/DDBJ whole genome shotgun (WGS) entry which is preliminary data.</text>
</comment>
<dbReference type="Pfam" id="PF17862">
    <property type="entry name" value="AAA_lid_3"/>
    <property type="match status" value="1"/>
</dbReference>
<dbReference type="Gene3D" id="3.40.50.300">
    <property type="entry name" value="P-loop containing nucleotide triphosphate hydrolases"/>
    <property type="match status" value="1"/>
</dbReference>
<dbReference type="InterPro" id="IPR037219">
    <property type="entry name" value="Peptidase_M41-like"/>
</dbReference>
<keyword evidence="4" id="KW-0479">Metal-binding</keyword>
<dbReference type="InterPro" id="IPR041569">
    <property type="entry name" value="AAA_lid_3"/>
</dbReference>
<name>A0A1G2H5K7_9BACT</name>
<dbReference type="GO" id="GO:0006508">
    <property type="term" value="P:proteolysis"/>
    <property type="evidence" value="ECO:0007669"/>
    <property type="project" value="UniProtKB-KW"/>
</dbReference>
<evidence type="ECO:0000256" key="6">
    <source>
        <dbReference type="ARBA" id="ARBA00022833"/>
    </source>
</evidence>
<keyword evidence="3" id="KW-0645">Protease</keyword>
<keyword evidence="6" id="KW-0862">Zinc</keyword>
<evidence type="ECO:0000259" key="10">
    <source>
        <dbReference type="SMART" id="SM00382"/>
    </source>
</evidence>
<comment type="similarity">
    <text evidence="2">In the C-terminal section; belongs to the peptidase M41 family.</text>
</comment>
<proteinExistence type="inferred from homology"/>
<dbReference type="Proteomes" id="UP000177932">
    <property type="component" value="Unassembled WGS sequence"/>
</dbReference>
<accession>A0A1G2H5K7</accession>
<feature type="non-terminal residue" evidence="11">
    <location>
        <position position="1"/>
    </location>
</feature>
<dbReference type="Pfam" id="PF01434">
    <property type="entry name" value="Peptidase_M41"/>
    <property type="match status" value="1"/>
</dbReference>
<dbReference type="PROSITE" id="PS00674">
    <property type="entry name" value="AAA"/>
    <property type="match status" value="1"/>
</dbReference>
<dbReference type="InterPro" id="IPR000642">
    <property type="entry name" value="Peptidase_M41"/>
</dbReference>
<reference evidence="11 12" key="1">
    <citation type="journal article" date="2016" name="Nat. Commun.">
        <title>Thousands of microbial genomes shed light on interconnected biogeochemical processes in an aquifer system.</title>
        <authorList>
            <person name="Anantharaman K."/>
            <person name="Brown C.T."/>
            <person name="Hug L.A."/>
            <person name="Sharon I."/>
            <person name="Castelle C.J."/>
            <person name="Probst A.J."/>
            <person name="Thomas B.C."/>
            <person name="Singh A."/>
            <person name="Wilkins M.J."/>
            <person name="Karaoz U."/>
            <person name="Brodie E.L."/>
            <person name="Williams K.H."/>
            <person name="Hubbard S.S."/>
            <person name="Banfield J.F."/>
        </authorList>
    </citation>
    <scope>NUCLEOTIDE SEQUENCE [LARGE SCALE GENOMIC DNA]</scope>
</reference>
<evidence type="ECO:0000256" key="4">
    <source>
        <dbReference type="ARBA" id="ARBA00022723"/>
    </source>
</evidence>
<evidence type="ECO:0000256" key="5">
    <source>
        <dbReference type="ARBA" id="ARBA00022801"/>
    </source>
</evidence>
<dbReference type="EMBL" id="MHOD01000026">
    <property type="protein sequence ID" value="OGZ57610.1"/>
    <property type="molecule type" value="Genomic_DNA"/>
</dbReference>
<dbReference type="AlphaFoldDB" id="A0A1G2H5K7"/>
<evidence type="ECO:0000256" key="3">
    <source>
        <dbReference type="ARBA" id="ARBA00022670"/>
    </source>
</evidence>
<comment type="similarity">
    <text evidence="8">Belongs to the AAA ATPase family.</text>
</comment>
<keyword evidence="9" id="KW-0472">Membrane</keyword>
<sequence>LLAISGVLFYDDKKSQARHDERIFNELGDKEPQEITSGEMTILLKMSNRTSQTTFESFLEAGAIKWILTQNDPRDYTSLNIVSRFDSEQTIFFQTSIRSNSRLASDLEAWARQLDVEVSHIPVEPVPPSQGFFSFVTSGHGILFIIFIIIVGGVFVWSVLFGPFSILKMFSKSGAELAQNEKTTFDDVAGVDEAKEDVIEIIDLFLAHARKKELSGTEILPPVPKGVLLVGPPGTGKTLIARAAANRAKVPFFHINGASFVEIFVGVGPRKVRRLFGEAKKNSPSIIFIDELDAVGAKRSQGVAMSGDKEYSNTVNALLSEMDGFDKKTPVLVIAATNKIEMIDEALLRPGRFTRHIFVDRPDKNGRIDILRIHTKDLARQGLLSDNISLENISSQISGFSGDDIRNLVNEAHMLAIRRWKDRELQPQMKRVEMDDFEKAIDKVAFGSENKSRIISESEKTRIAAHEVGHLITAYELEQESDDKVYKISIVQRGRTGGHVRPLPSNNIFSTRKQLVSRLAFYAGGLAAEEICFDGDISNSASYDLSVMTQVAYDMVVKWGMAPENLGLLNFEKNLLENYSRYSPATAELIDEQMRQLTSNAKQTARSIILAKKGKFDILVRKILEAETLQGEELRKILEQ</sequence>
<evidence type="ECO:0000313" key="12">
    <source>
        <dbReference type="Proteomes" id="UP000177932"/>
    </source>
</evidence>
<feature type="transmembrane region" description="Helical" evidence="9">
    <location>
        <begin position="142"/>
        <end position="162"/>
    </location>
</feature>
<dbReference type="GO" id="GO:0004176">
    <property type="term" value="F:ATP-dependent peptidase activity"/>
    <property type="evidence" value="ECO:0007669"/>
    <property type="project" value="InterPro"/>
</dbReference>
<keyword evidence="8" id="KW-0067">ATP-binding</keyword>
<dbReference type="SMART" id="SM00382">
    <property type="entry name" value="AAA"/>
    <property type="match status" value="1"/>
</dbReference>
<dbReference type="InterPro" id="IPR027417">
    <property type="entry name" value="P-loop_NTPase"/>
</dbReference>
<dbReference type="InterPro" id="IPR003593">
    <property type="entry name" value="AAA+_ATPase"/>
</dbReference>
<dbReference type="STRING" id="1802158.A2827_03890"/>
<dbReference type="PANTHER" id="PTHR23076">
    <property type="entry name" value="METALLOPROTEASE M41 FTSH"/>
    <property type="match status" value="1"/>
</dbReference>
<keyword evidence="9" id="KW-0812">Transmembrane</keyword>
<feature type="domain" description="AAA+ ATPase" evidence="10">
    <location>
        <begin position="223"/>
        <end position="363"/>
    </location>
</feature>
<dbReference type="SUPFAM" id="SSF140990">
    <property type="entry name" value="FtsH protease domain-like"/>
    <property type="match status" value="1"/>
</dbReference>
<dbReference type="GO" id="GO:0016887">
    <property type="term" value="F:ATP hydrolysis activity"/>
    <property type="evidence" value="ECO:0007669"/>
    <property type="project" value="InterPro"/>
</dbReference>
<evidence type="ECO:0000256" key="2">
    <source>
        <dbReference type="ARBA" id="ARBA00010044"/>
    </source>
</evidence>
<dbReference type="InterPro" id="IPR003959">
    <property type="entry name" value="ATPase_AAA_core"/>
</dbReference>
<gene>
    <name evidence="11" type="ORF">A2827_03890</name>
</gene>
<evidence type="ECO:0000313" key="11">
    <source>
        <dbReference type="EMBL" id="OGZ57610.1"/>
    </source>
</evidence>
<dbReference type="Gene3D" id="1.20.58.760">
    <property type="entry name" value="Peptidase M41"/>
    <property type="match status" value="1"/>
</dbReference>
<dbReference type="FunFam" id="3.40.50.300:FF:002568">
    <property type="entry name" value="Cell division protein (FtsH)"/>
    <property type="match status" value="1"/>
</dbReference>
<evidence type="ECO:0000256" key="8">
    <source>
        <dbReference type="RuleBase" id="RU003651"/>
    </source>
</evidence>
<dbReference type="PANTHER" id="PTHR23076:SF97">
    <property type="entry name" value="ATP-DEPENDENT ZINC METALLOPROTEASE YME1L1"/>
    <property type="match status" value="1"/>
</dbReference>
<dbReference type="InterPro" id="IPR003960">
    <property type="entry name" value="ATPase_AAA_CS"/>
</dbReference>
<dbReference type="GO" id="GO:0005524">
    <property type="term" value="F:ATP binding"/>
    <property type="evidence" value="ECO:0007669"/>
    <property type="project" value="UniProtKB-KW"/>
</dbReference>
<keyword evidence="5" id="KW-0378">Hydrolase</keyword>
<dbReference type="GO" id="GO:0004222">
    <property type="term" value="F:metalloendopeptidase activity"/>
    <property type="evidence" value="ECO:0007669"/>
    <property type="project" value="InterPro"/>
</dbReference>
<evidence type="ECO:0000256" key="7">
    <source>
        <dbReference type="ARBA" id="ARBA00023049"/>
    </source>
</evidence>
<protein>
    <recommendedName>
        <fullName evidence="10">AAA+ ATPase domain-containing protein</fullName>
    </recommendedName>
</protein>
<evidence type="ECO:0000256" key="9">
    <source>
        <dbReference type="SAM" id="Phobius"/>
    </source>
</evidence>